<dbReference type="InterPro" id="IPR038765">
    <property type="entry name" value="Papain-like_cys_pep_sf"/>
</dbReference>
<feature type="domain" description="UBP-type" evidence="8">
    <location>
        <begin position="34"/>
        <end position="132"/>
    </location>
</feature>
<dbReference type="AlphaFoldDB" id="A0A8H6S3M7"/>
<gene>
    <name evidence="9" type="ORF">HMN09_01264500</name>
</gene>
<keyword evidence="2 4" id="KW-0863">Zinc-finger</keyword>
<dbReference type="PANTHER" id="PTHR24006:SF937">
    <property type="entry name" value="UBIQUITIN CARBOXYL-TERMINAL HYDROLASE"/>
    <property type="match status" value="1"/>
</dbReference>
<evidence type="ECO:0000256" key="3">
    <source>
        <dbReference type="ARBA" id="ARBA00022833"/>
    </source>
</evidence>
<dbReference type="EC" id="3.4.19.12" evidence="5"/>
<evidence type="ECO:0000313" key="9">
    <source>
        <dbReference type="EMBL" id="KAF7291728.1"/>
    </source>
</evidence>
<comment type="caution">
    <text evidence="9">The sequence shown here is derived from an EMBL/GenBank/DDBJ whole genome shotgun (WGS) entry which is preliminary data.</text>
</comment>
<reference evidence="9" key="1">
    <citation type="submission" date="2020-05" db="EMBL/GenBank/DDBJ databases">
        <title>Mycena genomes resolve the evolution of fungal bioluminescence.</title>
        <authorList>
            <person name="Tsai I.J."/>
        </authorList>
    </citation>
    <scope>NUCLEOTIDE SEQUENCE</scope>
    <source>
        <strain evidence="9">110903Hualien_Pintung</strain>
    </source>
</reference>
<evidence type="ECO:0000256" key="2">
    <source>
        <dbReference type="ARBA" id="ARBA00022771"/>
    </source>
</evidence>
<name>A0A8H6S3M7_MYCCL</name>
<keyword evidence="5 9" id="KW-0378">Hydrolase</keyword>
<feature type="compositionally biased region" description="Basic and acidic residues" evidence="6">
    <location>
        <begin position="525"/>
        <end position="554"/>
    </location>
</feature>
<dbReference type="EMBL" id="JACAZE010000024">
    <property type="protein sequence ID" value="KAF7291728.1"/>
    <property type="molecule type" value="Genomic_DNA"/>
</dbReference>
<dbReference type="InterPro" id="IPR028889">
    <property type="entry name" value="USP"/>
</dbReference>
<feature type="compositionally biased region" description="Acidic residues" evidence="6">
    <location>
        <begin position="555"/>
        <end position="564"/>
    </location>
</feature>
<feature type="domain" description="USP" evidence="7">
    <location>
        <begin position="171"/>
        <end position="505"/>
    </location>
</feature>
<keyword evidence="5" id="KW-0645">Protease</keyword>
<dbReference type="PROSITE" id="PS00973">
    <property type="entry name" value="USP_2"/>
    <property type="match status" value="1"/>
</dbReference>
<dbReference type="PROSITE" id="PS50271">
    <property type="entry name" value="ZF_UBP"/>
    <property type="match status" value="1"/>
</dbReference>
<dbReference type="GO" id="GO:0016579">
    <property type="term" value="P:protein deubiquitination"/>
    <property type="evidence" value="ECO:0007669"/>
    <property type="project" value="InterPro"/>
</dbReference>
<evidence type="ECO:0000259" key="7">
    <source>
        <dbReference type="PROSITE" id="PS50235"/>
    </source>
</evidence>
<evidence type="ECO:0000259" key="8">
    <source>
        <dbReference type="PROSITE" id="PS50271"/>
    </source>
</evidence>
<dbReference type="SUPFAM" id="SSF54001">
    <property type="entry name" value="Cysteine proteinases"/>
    <property type="match status" value="1"/>
</dbReference>
<evidence type="ECO:0000313" key="10">
    <source>
        <dbReference type="Proteomes" id="UP000613580"/>
    </source>
</evidence>
<feature type="region of interest" description="Disordered" evidence="6">
    <location>
        <begin position="525"/>
        <end position="564"/>
    </location>
</feature>
<evidence type="ECO:0000256" key="4">
    <source>
        <dbReference type="PROSITE-ProRule" id="PRU00502"/>
    </source>
</evidence>
<dbReference type="GO" id="GO:0006508">
    <property type="term" value="P:proteolysis"/>
    <property type="evidence" value="ECO:0007669"/>
    <property type="project" value="UniProtKB-KW"/>
</dbReference>
<sequence>MNDHRGACPHLAAVLKSSAVLIPKYRDVVSWETRRQQTIKNPTARRKVEPHVAVPTCGACNVALYRPFVCLHCSFAGCWKSGHITAHQRQEQHPFCMDARSGYLFCIECNDFIFDSRIEEIRLSATVRAEEEQTRFNASKRPRERFQGWTPNAQDSAALQKAVPIPCQGRRGLLNLGQTCFMNVVLQCFVHNPMLRNYFLSDKHNNRNCKTDENCTCCEMDKLFAEIFSGESTPFGPASFLATTWRKSQELSGYAQHDAHEFFISTLNNIHNTSVGANPGTCGCVVHSTFQGLLQSEVSCERCGNVTTTVDPMLDISLEVRGKAESHVPGENTLAGCLRRYTQPEKLGPKQYSCSKCKAANEVSKRLSIKKLPPVLSFQLKRFEQKTEKGAPRKIDTKIKFPETLNMAPYTSLGMKVAAAGAGKEPVTLSPPPLHHVLTYPGPTAMYEYDLFAVINHEGQLNNGHYTNFARFENEWYRFDDDKVIPATLGTVLGSNAYMCFYVKRHLDYKPAEVPAYIQAREREMEKQREAAERERELARERERERQREIQQEKEVEDEILGLL</sequence>
<proteinExistence type="inferred from homology"/>
<dbReference type="Pfam" id="PF00443">
    <property type="entry name" value="UCH"/>
    <property type="match status" value="1"/>
</dbReference>
<dbReference type="PROSITE" id="PS50235">
    <property type="entry name" value="USP_3"/>
    <property type="match status" value="1"/>
</dbReference>
<evidence type="ECO:0000256" key="6">
    <source>
        <dbReference type="SAM" id="MobiDB-lite"/>
    </source>
</evidence>
<keyword evidence="10" id="KW-1185">Reference proteome</keyword>
<evidence type="ECO:0000256" key="5">
    <source>
        <dbReference type="RuleBase" id="RU366025"/>
    </source>
</evidence>
<dbReference type="GO" id="GO:0008270">
    <property type="term" value="F:zinc ion binding"/>
    <property type="evidence" value="ECO:0007669"/>
    <property type="project" value="UniProtKB-KW"/>
</dbReference>
<dbReference type="GO" id="GO:0005829">
    <property type="term" value="C:cytosol"/>
    <property type="evidence" value="ECO:0007669"/>
    <property type="project" value="TreeGrafter"/>
</dbReference>
<evidence type="ECO:0000256" key="1">
    <source>
        <dbReference type="ARBA" id="ARBA00022723"/>
    </source>
</evidence>
<dbReference type="SUPFAM" id="SSF57850">
    <property type="entry name" value="RING/U-box"/>
    <property type="match status" value="1"/>
</dbReference>
<organism evidence="9 10">
    <name type="scientific">Mycena chlorophos</name>
    <name type="common">Agaric fungus</name>
    <name type="synonym">Agaricus chlorophos</name>
    <dbReference type="NCBI Taxonomy" id="658473"/>
    <lineage>
        <taxon>Eukaryota</taxon>
        <taxon>Fungi</taxon>
        <taxon>Dikarya</taxon>
        <taxon>Basidiomycota</taxon>
        <taxon>Agaricomycotina</taxon>
        <taxon>Agaricomycetes</taxon>
        <taxon>Agaricomycetidae</taxon>
        <taxon>Agaricales</taxon>
        <taxon>Marasmiineae</taxon>
        <taxon>Mycenaceae</taxon>
        <taxon>Mycena</taxon>
    </lineage>
</organism>
<comment type="similarity">
    <text evidence="5">Belongs to the peptidase C19 family.</text>
</comment>
<dbReference type="Pfam" id="PF02148">
    <property type="entry name" value="zf-UBP"/>
    <property type="match status" value="1"/>
</dbReference>
<dbReference type="GO" id="GO:0004843">
    <property type="term" value="F:cysteine-type deubiquitinase activity"/>
    <property type="evidence" value="ECO:0007669"/>
    <property type="project" value="UniProtKB-UniRule"/>
</dbReference>
<dbReference type="InterPro" id="IPR001607">
    <property type="entry name" value="Znf_UBP"/>
</dbReference>
<keyword evidence="5" id="KW-0833">Ubl conjugation pathway</keyword>
<accession>A0A8H6S3M7</accession>
<dbReference type="OrthoDB" id="289038at2759"/>
<dbReference type="Gene3D" id="3.90.70.10">
    <property type="entry name" value="Cysteine proteinases"/>
    <property type="match status" value="1"/>
</dbReference>
<dbReference type="InterPro" id="IPR013083">
    <property type="entry name" value="Znf_RING/FYVE/PHD"/>
</dbReference>
<dbReference type="Proteomes" id="UP000613580">
    <property type="component" value="Unassembled WGS sequence"/>
</dbReference>
<keyword evidence="5" id="KW-0788">Thiol protease</keyword>
<dbReference type="InterPro" id="IPR018200">
    <property type="entry name" value="USP_CS"/>
</dbReference>
<comment type="catalytic activity">
    <reaction evidence="5">
        <text>Thiol-dependent hydrolysis of ester, thioester, amide, peptide and isopeptide bonds formed by the C-terminal Gly of ubiquitin (a 76-residue protein attached to proteins as an intracellular targeting signal).</text>
        <dbReference type="EC" id="3.4.19.12"/>
    </reaction>
</comment>
<dbReference type="PANTHER" id="PTHR24006">
    <property type="entry name" value="UBIQUITIN CARBOXYL-TERMINAL HYDROLASE"/>
    <property type="match status" value="1"/>
</dbReference>
<keyword evidence="3" id="KW-0862">Zinc</keyword>
<dbReference type="InterPro" id="IPR050164">
    <property type="entry name" value="Peptidase_C19"/>
</dbReference>
<dbReference type="InterPro" id="IPR001394">
    <property type="entry name" value="Peptidase_C19_UCH"/>
</dbReference>
<protein>
    <recommendedName>
        <fullName evidence="5">Ubiquitin carboxyl-terminal hydrolase</fullName>
        <ecNumber evidence="5">3.4.19.12</ecNumber>
    </recommendedName>
</protein>
<dbReference type="PROSITE" id="PS00972">
    <property type="entry name" value="USP_1"/>
    <property type="match status" value="1"/>
</dbReference>
<dbReference type="Gene3D" id="3.30.40.10">
    <property type="entry name" value="Zinc/RING finger domain, C3HC4 (zinc finger)"/>
    <property type="match status" value="1"/>
</dbReference>
<dbReference type="GO" id="GO:0005634">
    <property type="term" value="C:nucleus"/>
    <property type="evidence" value="ECO:0007669"/>
    <property type="project" value="TreeGrafter"/>
</dbReference>
<keyword evidence="1" id="KW-0479">Metal-binding</keyword>